<dbReference type="STRING" id="377629.TERTU_4481"/>
<dbReference type="AlphaFoldDB" id="C5BJ69"/>
<gene>
    <name evidence="1" type="ordered locus">TERTU_4481</name>
</gene>
<proteinExistence type="predicted"/>
<reference evidence="1 2" key="1">
    <citation type="journal article" date="2009" name="PLoS ONE">
        <title>The complete genome of Teredinibacter turnerae T7901: an intracellular endosymbiont of marine wood-boring bivalves (shipworms).</title>
        <authorList>
            <person name="Yang J.C."/>
            <person name="Madupu R."/>
            <person name="Durkin A.S."/>
            <person name="Ekborg N.A."/>
            <person name="Pedamallu C.S."/>
            <person name="Hostetler J.B."/>
            <person name="Radune D."/>
            <person name="Toms B.S."/>
            <person name="Henrissat B."/>
            <person name="Coutinho P.M."/>
            <person name="Schwarz S."/>
            <person name="Field L."/>
            <person name="Trindade-Silva A.E."/>
            <person name="Soares C.A.G."/>
            <person name="Elshahawi S."/>
            <person name="Hanora A."/>
            <person name="Schmidt E.W."/>
            <person name="Haygood M.G."/>
            <person name="Posfai J."/>
            <person name="Benner J."/>
            <person name="Madinger C."/>
            <person name="Nove J."/>
            <person name="Anton B."/>
            <person name="Chaudhary K."/>
            <person name="Foster J."/>
            <person name="Holman A."/>
            <person name="Kumar S."/>
            <person name="Lessard P.A."/>
            <person name="Luyten Y.A."/>
            <person name="Slatko B."/>
            <person name="Wood N."/>
            <person name="Wu B."/>
            <person name="Teplitski M."/>
            <person name="Mougous J.D."/>
            <person name="Ward N."/>
            <person name="Eisen J.A."/>
            <person name="Badger J.H."/>
            <person name="Distel D.L."/>
        </authorList>
    </citation>
    <scope>NUCLEOTIDE SEQUENCE [LARGE SCALE GENOMIC DNA]</scope>
    <source>
        <strain evidence="2">ATCC 39867 / T7901</strain>
    </source>
</reference>
<dbReference type="EMBL" id="CP001614">
    <property type="protein sequence ID" value="ACR12123.1"/>
    <property type="molecule type" value="Genomic_DNA"/>
</dbReference>
<evidence type="ECO:0000313" key="2">
    <source>
        <dbReference type="Proteomes" id="UP000009080"/>
    </source>
</evidence>
<dbReference type="Proteomes" id="UP000009080">
    <property type="component" value="Chromosome"/>
</dbReference>
<protein>
    <submittedName>
        <fullName evidence="1">Uncharacterized protein</fullName>
    </submittedName>
</protein>
<dbReference type="HOGENOM" id="CLU_1834204_0_0_6"/>
<dbReference type="eggNOG" id="ENOG5031XH7">
    <property type="taxonomic scope" value="Bacteria"/>
</dbReference>
<accession>C5BJ69</accession>
<sequence length="140" mass="16549">MYQKYFEDWQVKPDYSKEYVSLWDGWLGKENYHKLDEVTEEEWGRFNILLKNLAGNFCIESADCEKETLTGITNIETVLSTYKDSMNKESSEFLKLVFPGLDCVISEEWDYTYIIWHKNNGAVEKLIPYIKAVGLEHFHD</sequence>
<evidence type="ECO:0000313" key="1">
    <source>
        <dbReference type="EMBL" id="ACR12123.1"/>
    </source>
</evidence>
<organism evidence="1 2">
    <name type="scientific">Teredinibacter turnerae (strain ATCC 39867 / T7901)</name>
    <dbReference type="NCBI Taxonomy" id="377629"/>
    <lineage>
        <taxon>Bacteria</taxon>
        <taxon>Pseudomonadati</taxon>
        <taxon>Pseudomonadota</taxon>
        <taxon>Gammaproteobacteria</taxon>
        <taxon>Cellvibrionales</taxon>
        <taxon>Cellvibrionaceae</taxon>
        <taxon>Teredinibacter</taxon>
    </lineage>
</organism>
<dbReference type="OrthoDB" id="9794400at2"/>
<dbReference type="RefSeq" id="WP_015818235.1">
    <property type="nucleotide sequence ID" value="NC_012997.1"/>
</dbReference>
<name>C5BJ69_TERTT</name>
<keyword evidence="2" id="KW-1185">Reference proteome</keyword>
<dbReference type="KEGG" id="ttu:TERTU_4481"/>